<protein>
    <submittedName>
        <fullName evidence="2">Uncharacterized protein</fullName>
    </submittedName>
</protein>
<name>A0ABW4ACP7_9ACTN</name>
<proteinExistence type="predicted"/>
<dbReference type="RefSeq" id="WP_317788667.1">
    <property type="nucleotide sequence ID" value="NZ_AP028461.1"/>
</dbReference>
<keyword evidence="3" id="KW-1185">Reference proteome</keyword>
<evidence type="ECO:0000313" key="2">
    <source>
        <dbReference type="EMBL" id="MFD1368531.1"/>
    </source>
</evidence>
<reference evidence="3" key="1">
    <citation type="journal article" date="2019" name="Int. J. Syst. Evol. Microbiol.">
        <title>The Global Catalogue of Microorganisms (GCM) 10K type strain sequencing project: providing services to taxonomists for standard genome sequencing and annotation.</title>
        <authorList>
            <consortium name="The Broad Institute Genomics Platform"/>
            <consortium name="The Broad Institute Genome Sequencing Center for Infectious Disease"/>
            <person name="Wu L."/>
            <person name="Ma J."/>
        </authorList>
    </citation>
    <scope>NUCLEOTIDE SEQUENCE [LARGE SCALE GENOMIC DNA]</scope>
    <source>
        <strain evidence="3">CCM 7526</strain>
    </source>
</reference>
<feature type="signal peptide" evidence="1">
    <location>
        <begin position="1"/>
        <end position="18"/>
    </location>
</feature>
<dbReference type="Proteomes" id="UP001597183">
    <property type="component" value="Unassembled WGS sequence"/>
</dbReference>
<sequence>MRNMIQLLGGVAVAGAVAAGSTAFTASGLSGAPASTFVGGKASLGVKGAVMSSFAFDFDGSDPNKITGLHFNLMDDAGAALSTSPQPTVVVTVTGDVTNATDATPTCVRTTNTWQCNADGSSAYFTALTNVAVQVS</sequence>
<gene>
    <name evidence="2" type="ORF">ACFQ5G_24545</name>
</gene>
<accession>A0ABW4ACP7</accession>
<dbReference type="EMBL" id="JBHTMK010000037">
    <property type="protein sequence ID" value="MFD1368531.1"/>
    <property type="molecule type" value="Genomic_DNA"/>
</dbReference>
<evidence type="ECO:0000313" key="3">
    <source>
        <dbReference type="Proteomes" id="UP001597183"/>
    </source>
</evidence>
<keyword evidence="1" id="KW-0732">Signal</keyword>
<comment type="caution">
    <text evidence="2">The sequence shown here is derived from an EMBL/GenBank/DDBJ whole genome shotgun (WGS) entry which is preliminary data.</text>
</comment>
<evidence type="ECO:0000256" key="1">
    <source>
        <dbReference type="SAM" id="SignalP"/>
    </source>
</evidence>
<feature type="chain" id="PRO_5045458142" evidence="1">
    <location>
        <begin position="19"/>
        <end position="136"/>
    </location>
</feature>
<organism evidence="2 3">
    <name type="scientific">Actinoplanes sichuanensis</name>
    <dbReference type="NCBI Taxonomy" id="512349"/>
    <lineage>
        <taxon>Bacteria</taxon>
        <taxon>Bacillati</taxon>
        <taxon>Actinomycetota</taxon>
        <taxon>Actinomycetes</taxon>
        <taxon>Micromonosporales</taxon>
        <taxon>Micromonosporaceae</taxon>
        <taxon>Actinoplanes</taxon>
    </lineage>
</organism>